<evidence type="ECO:0000313" key="2">
    <source>
        <dbReference type="EMBL" id="ALV28711.1"/>
    </source>
</evidence>
<accession>A0A0U3MWJ2</accession>
<evidence type="ECO:0000313" key="3">
    <source>
        <dbReference type="Proteomes" id="UP000064921"/>
    </source>
</evidence>
<dbReference type="InterPro" id="IPR029068">
    <property type="entry name" value="Glyas_Bleomycin-R_OHBP_Dase"/>
</dbReference>
<dbReference type="PANTHER" id="PTHR40265:SF1">
    <property type="entry name" value="GLYOXALASE-LIKE DOMAIN-CONTAINING PROTEIN"/>
    <property type="match status" value="1"/>
</dbReference>
<dbReference type="RefSeq" id="WP_058899741.1">
    <property type="nucleotide sequence ID" value="NZ_CM011124.1"/>
</dbReference>
<dbReference type="EMBL" id="CP013068">
    <property type="protein sequence ID" value="ALV28711.1"/>
    <property type="molecule type" value="Genomic_DNA"/>
</dbReference>
<name>A0A0U3MWJ2_9HYPH</name>
<proteinExistence type="predicted"/>
<dbReference type="Gene3D" id="3.10.180.10">
    <property type="entry name" value="2,3-Dihydroxybiphenyl 1,2-Dioxygenase, domain 1"/>
    <property type="match status" value="1"/>
</dbReference>
<dbReference type="SUPFAM" id="SSF54593">
    <property type="entry name" value="Glyoxalase/Bleomycin resistance protein/Dihydroxybiphenyl dioxygenase"/>
    <property type="match status" value="1"/>
</dbReference>
<dbReference type="Pfam" id="PF13468">
    <property type="entry name" value="Glyoxalase_3"/>
    <property type="match status" value="1"/>
</dbReference>
<feature type="domain" description="Glyoxalase-like" evidence="1">
    <location>
        <begin position="10"/>
        <end position="191"/>
    </location>
</feature>
<protein>
    <submittedName>
        <fullName evidence="2">Glyoxalase</fullName>
    </submittedName>
</protein>
<organism evidence="2 3">
    <name type="scientific">Pannonibacter phragmitetus</name>
    <dbReference type="NCBI Taxonomy" id="121719"/>
    <lineage>
        <taxon>Bacteria</taxon>
        <taxon>Pseudomonadati</taxon>
        <taxon>Pseudomonadota</taxon>
        <taxon>Alphaproteobacteria</taxon>
        <taxon>Hyphomicrobiales</taxon>
        <taxon>Stappiaceae</taxon>
        <taxon>Pannonibacter</taxon>
    </lineage>
</organism>
<reference evidence="2 3" key="1">
    <citation type="submission" date="2015-10" db="EMBL/GenBank/DDBJ databases">
        <title>The world's first case of liver abscess caused by Pannonibacter phragmitetus.</title>
        <authorList>
            <person name="Ming D."/>
            <person name="Wang M."/>
            <person name="Zhou Y."/>
            <person name="Jiang T."/>
            <person name="Hu S."/>
        </authorList>
    </citation>
    <scope>NUCLEOTIDE SEQUENCE [LARGE SCALE GENOMIC DNA]</scope>
    <source>
        <strain evidence="2 3">31801</strain>
    </source>
</reference>
<dbReference type="eggNOG" id="COG0346">
    <property type="taxonomic scope" value="Bacteria"/>
</dbReference>
<dbReference type="PANTHER" id="PTHR40265">
    <property type="entry name" value="BLL2707 PROTEIN"/>
    <property type="match status" value="1"/>
</dbReference>
<sequence>MAAAAKTRGLDHVVIAVRDLDRAAEAFEALGFTLTPRARHPWGTENRLVQLDGAFLELLTVPAGAAIVPATGTAFSFGRFNQDFLEKREGASMLVLDSISAADDRAAFAAAGLPVFDPFSFGREATAPDGTVRKVGFELTFTRDADAPETGFFTCHNLYPENFWKPEFQRHANGATALAEVILVARDPADHHIFLEGFTGVRELRATSLGIECQTARGKISILSPVAYRHLFGDAAADALPGGLPCIAALRVTGASVAARSIIPAESLCGVTLVLEPA</sequence>
<dbReference type="InterPro" id="IPR025870">
    <property type="entry name" value="Glyoxalase-like_dom"/>
</dbReference>
<dbReference type="STRING" id="121719.APZ00_17990"/>
<dbReference type="Proteomes" id="UP000064921">
    <property type="component" value="Chromosome"/>
</dbReference>
<dbReference type="KEGG" id="pphr:APZ00_17990"/>
<keyword evidence="3" id="KW-1185">Reference proteome</keyword>
<gene>
    <name evidence="2" type="ORF">APZ00_17990</name>
</gene>
<evidence type="ECO:0000259" key="1">
    <source>
        <dbReference type="Pfam" id="PF13468"/>
    </source>
</evidence>
<dbReference type="AlphaFoldDB" id="A0A0U3MWJ2"/>